<comment type="catalytic activity">
    <reaction evidence="1">
        <text>ATP + protein L-histidine = ADP + protein N-phospho-L-histidine.</text>
        <dbReference type="EC" id="2.7.13.3"/>
    </reaction>
</comment>
<dbReference type="PANTHER" id="PTHR45453">
    <property type="entry name" value="PHOSPHATE REGULON SENSOR PROTEIN PHOR"/>
    <property type="match status" value="1"/>
</dbReference>
<comment type="caution">
    <text evidence="13">The sequence shown here is derived from an EMBL/GenBank/DDBJ whole genome shotgun (WGS) entry which is preliminary data.</text>
</comment>
<feature type="coiled-coil region" evidence="10">
    <location>
        <begin position="154"/>
        <end position="188"/>
    </location>
</feature>
<keyword evidence="4" id="KW-0597">Phosphoprotein</keyword>
<feature type="domain" description="Histidine kinase" evidence="12">
    <location>
        <begin position="184"/>
        <end position="393"/>
    </location>
</feature>
<dbReference type="InterPro" id="IPR003661">
    <property type="entry name" value="HisK_dim/P_dom"/>
</dbReference>
<evidence type="ECO:0000313" key="14">
    <source>
        <dbReference type="Proteomes" id="UP001597262"/>
    </source>
</evidence>
<organism evidence="13 14">
    <name type="scientific">Paenibacillus puldeungensis</name>
    <dbReference type="NCBI Taxonomy" id="696536"/>
    <lineage>
        <taxon>Bacteria</taxon>
        <taxon>Bacillati</taxon>
        <taxon>Bacillota</taxon>
        <taxon>Bacilli</taxon>
        <taxon>Bacillales</taxon>
        <taxon>Paenibacillaceae</taxon>
        <taxon>Paenibacillus</taxon>
    </lineage>
</organism>
<dbReference type="PROSITE" id="PS50109">
    <property type="entry name" value="HIS_KIN"/>
    <property type="match status" value="1"/>
</dbReference>
<evidence type="ECO:0000256" key="6">
    <source>
        <dbReference type="ARBA" id="ARBA00022741"/>
    </source>
</evidence>
<evidence type="ECO:0000256" key="3">
    <source>
        <dbReference type="ARBA" id="ARBA00012438"/>
    </source>
</evidence>
<keyword evidence="10" id="KW-0175">Coiled coil</keyword>
<dbReference type="SMART" id="SM00387">
    <property type="entry name" value="HATPase_c"/>
    <property type="match status" value="1"/>
</dbReference>
<keyword evidence="5" id="KW-0808">Transferase</keyword>
<keyword evidence="8" id="KW-0067">ATP-binding</keyword>
<dbReference type="Proteomes" id="UP001597262">
    <property type="component" value="Unassembled WGS sequence"/>
</dbReference>
<dbReference type="PANTHER" id="PTHR45453:SF1">
    <property type="entry name" value="PHOSPHATE REGULON SENSOR PROTEIN PHOR"/>
    <property type="match status" value="1"/>
</dbReference>
<dbReference type="InterPro" id="IPR005467">
    <property type="entry name" value="His_kinase_dom"/>
</dbReference>
<evidence type="ECO:0000256" key="7">
    <source>
        <dbReference type="ARBA" id="ARBA00022777"/>
    </source>
</evidence>
<keyword evidence="9" id="KW-0902">Two-component regulatory system</keyword>
<comment type="subcellular location">
    <subcellularLocation>
        <location evidence="2">Membrane</location>
    </subcellularLocation>
</comment>
<dbReference type="InterPro" id="IPR004358">
    <property type="entry name" value="Sig_transdc_His_kin-like_C"/>
</dbReference>
<dbReference type="EC" id="2.7.13.3" evidence="3"/>
<dbReference type="InterPro" id="IPR036890">
    <property type="entry name" value="HATPase_C_sf"/>
</dbReference>
<reference evidence="14" key="1">
    <citation type="journal article" date="2019" name="Int. J. Syst. Evol. Microbiol.">
        <title>The Global Catalogue of Microorganisms (GCM) 10K type strain sequencing project: providing services to taxonomists for standard genome sequencing and annotation.</title>
        <authorList>
            <consortium name="The Broad Institute Genomics Platform"/>
            <consortium name="The Broad Institute Genome Sequencing Center for Infectious Disease"/>
            <person name="Wu L."/>
            <person name="Ma J."/>
        </authorList>
    </citation>
    <scope>NUCLEOTIDE SEQUENCE [LARGE SCALE GENOMIC DNA]</scope>
    <source>
        <strain evidence="14">CCUG 59189</strain>
    </source>
</reference>
<evidence type="ECO:0000256" key="2">
    <source>
        <dbReference type="ARBA" id="ARBA00004370"/>
    </source>
</evidence>
<evidence type="ECO:0000313" key="13">
    <source>
        <dbReference type="EMBL" id="MFD1179616.1"/>
    </source>
</evidence>
<dbReference type="GO" id="GO:0016301">
    <property type="term" value="F:kinase activity"/>
    <property type="evidence" value="ECO:0007669"/>
    <property type="project" value="UniProtKB-KW"/>
</dbReference>
<accession>A0ABW3S4C1</accession>
<keyword evidence="14" id="KW-1185">Reference proteome</keyword>
<name>A0ABW3S4C1_9BACL</name>
<keyword evidence="11" id="KW-1133">Transmembrane helix</keyword>
<dbReference type="Gene3D" id="3.30.565.10">
    <property type="entry name" value="Histidine kinase-like ATPase, C-terminal domain"/>
    <property type="match status" value="1"/>
</dbReference>
<evidence type="ECO:0000256" key="11">
    <source>
        <dbReference type="SAM" id="Phobius"/>
    </source>
</evidence>
<dbReference type="Gene3D" id="1.10.287.130">
    <property type="match status" value="1"/>
</dbReference>
<feature type="transmembrane region" description="Helical" evidence="11">
    <location>
        <begin position="93"/>
        <end position="116"/>
    </location>
</feature>
<evidence type="ECO:0000256" key="1">
    <source>
        <dbReference type="ARBA" id="ARBA00000085"/>
    </source>
</evidence>
<dbReference type="CDD" id="cd00082">
    <property type="entry name" value="HisKA"/>
    <property type="match status" value="1"/>
</dbReference>
<dbReference type="InterPro" id="IPR050351">
    <property type="entry name" value="BphY/WalK/GraS-like"/>
</dbReference>
<sequence length="393" mass="44331">MSLKQPFIRILAVLSVCVLVGAALGLTASMVMARQEYRATAELIGAAYNMAPSSEDTFMRALKAASTEHYASGDRILQQYNYSPGTFRSKNTYTMVGVGMLLMFIPGAAAYVLWFYRDKKRRSRLQGLTAYLEGINHGRDTLLMRREDEFSRLEDELYKTVTELRQTKENAIRERKSLADNLADISHQLKTPITSMSLMTELLSDTRMGEDAKYVDNLSRQLRRLETLVSSLLKLSRLDAGTLELKREPVNVYAMFLRAAEPLEDTLRQKHLQLVMASEEEVFFTGDLAWTAEALMNLIKNCSEHTPEGGRITLVYSQNPLYTEIIVEDTGEGFRKEELPHLFKRFYKGKNASKDSVGIGLAIAQSIIRQQNGSIRADNAPGGGARFTVKFYF</sequence>
<gene>
    <name evidence="13" type="ORF">ACFQ3W_25410</name>
</gene>
<keyword evidence="7 13" id="KW-0418">Kinase</keyword>
<keyword evidence="6" id="KW-0547">Nucleotide-binding</keyword>
<evidence type="ECO:0000256" key="10">
    <source>
        <dbReference type="SAM" id="Coils"/>
    </source>
</evidence>
<dbReference type="PRINTS" id="PR00344">
    <property type="entry name" value="BCTRLSENSOR"/>
</dbReference>
<keyword evidence="11" id="KW-0472">Membrane</keyword>
<evidence type="ECO:0000256" key="8">
    <source>
        <dbReference type="ARBA" id="ARBA00022840"/>
    </source>
</evidence>
<dbReference type="Pfam" id="PF00512">
    <property type="entry name" value="HisKA"/>
    <property type="match status" value="1"/>
</dbReference>
<proteinExistence type="predicted"/>
<evidence type="ECO:0000259" key="12">
    <source>
        <dbReference type="PROSITE" id="PS50109"/>
    </source>
</evidence>
<dbReference type="SUPFAM" id="SSF47384">
    <property type="entry name" value="Homodimeric domain of signal transducing histidine kinase"/>
    <property type="match status" value="1"/>
</dbReference>
<dbReference type="SUPFAM" id="SSF55874">
    <property type="entry name" value="ATPase domain of HSP90 chaperone/DNA topoisomerase II/histidine kinase"/>
    <property type="match status" value="1"/>
</dbReference>
<dbReference type="SMART" id="SM00388">
    <property type="entry name" value="HisKA"/>
    <property type="match status" value="1"/>
</dbReference>
<protein>
    <recommendedName>
        <fullName evidence="3">histidine kinase</fullName>
        <ecNumber evidence="3">2.7.13.3</ecNumber>
    </recommendedName>
</protein>
<evidence type="ECO:0000256" key="5">
    <source>
        <dbReference type="ARBA" id="ARBA00022679"/>
    </source>
</evidence>
<dbReference type="RefSeq" id="WP_379322038.1">
    <property type="nucleotide sequence ID" value="NZ_JBHTLM010000036.1"/>
</dbReference>
<keyword evidence="11" id="KW-0812">Transmembrane</keyword>
<dbReference type="InterPro" id="IPR003594">
    <property type="entry name" value="HATPase_dom"/>
</dbReference>
<evidence type="ECO:0000256" key="9">
    <source>
        <dbReference type="ARBA" id="ARBA00023012"/>
    </source>
</evidence>
<evidence type="ECO:0000256" key="4">
    <source>
        <dbReference type="ARBA" id="ARBA00022553"/>
    </source>
</evidence>
<dbReference type="Pfam" id="PF02518">
    <property type="entry name" value="HATPase_c"/>
    <property type="match status" value="1"/>
</dbReference>
<dbReference type="InterPro" id="IPR036097">
    <property type="entry name" value="HisK_dim/P_sf"/>
</dbReference>
<dbReference type="EMBL" id="JBHTLM010000036">
    <property type="protein sequence ID" value="MFD1179616.1"/>
    <property type="molecule type" value="Genomic_DNA"/>
</dbReference>